<name>A0A0J1H6T3_9GAMM</name>
<dbReference type="AlphaFoldDB" id="A0A0J1H6T3"/>
<dbReference type="EMBL" id="LDOT01000005">
    <property type="protein sequence ID" value="KLV07404.1"/>
    <property type="molecule type" value="Genomic_DNA"/>
</dbReference>
<evidence type="ECO:0000313" key="3">
    <source>
        <dbReference type="Proteomes" id="UP000036097"/>
    </source>
</evidence>
<keyword evidence="1" id="KW-0472">Membrane</keyword>
<protein>
    <recommendedName>
        <fullName evidence="4">DUF2909 domain-containing protein</fullName>
    </recommendedName>
</protein>
<dbReference type="Proteomes" id="UP000036097">
    <property type="component" value="Unassembled WGS sequence"/>
</dbReference>
<dbReference type="Pfam" id="PF11137">
    <property type="entry name" value="DUF2909"/>
    <property type="match status" value="1"/>
</dbReference>
<feature type="transmembrane region" description="Helical" evidence="1">
    <location>
        <begin position="47"/>
        <end position="70"/>
    </location>
</feature>
<gene>
    <name evidence="2" type="ORF">ABT56_04890</name>
</gene>
<evidence type="ECO:0000313" key="2">
    <source>
        <dbReference type="EMBL" id="KLV07404.1"/>
    </source>
</evidence>
<keyword evidence="1" id="KW-1133">Transmembrane helix</keyword>
<dbReference type="OrthoDB" id="5706633at2"/>
<organism evidence="2 3">
    <name type="scientific">Photobacterium aquae</name>
    <dbReference type="NCBI Taxonomy" id="1195763"/>
    <lineage>
        <taxon>Bacteria</taxon>
        <taxon>Pseudomonadati</taxon>
        <taxon>Pseudomonadota</taxon>
        <taxon>Gammaproteobacteria</taxon>
        <taxon>Vibrionales</taxon>
        <taxon>Vibrionaceae</taxon>
        <taxon>Photobacterium</taxon>
    </lineage>
</organism>
<evidence type="ECO:0000256" key="1">
    <source>
        <dbReference type="SAM" id="Phobius"/>
    </source>
</evidence>
<dbReference type="STRING" id="1195763.ABT56_04890"/>
<reference evidence="2 3" key="1">
    <citation type="submission" date="2015-05" db="EMBL/GenBank/DDBJ databases">
        <title>Photobacterium galathea sp. nov.</title>
        <authorList>
            <person name="Machado H."/>
            <person name="Gram L."/>
        </authorList>
    </citation>
    <scope>NUCLEOTIDE SEQUENCE [LARGE SCALE GENOMIC DNA]</scope>
    <source>
        <strain evidence="2 3">CGMCC 1.12159</strain>
    </source>
</reference>
<evidence type="ECO:0008006" key="4">
    <source>
        <dbReference type="Google" id="ProtNLM"/>
    </source>
</evidence>
<dbReference type="RefSeq" id="WP_047877745.1">
    <property type="nucleotide sequence ID" value="NZ_LDOT01000005.1"/>
</dbReference>
<comment type="caution">
    <text evidence="2">The sequence shown here is derived from an EMBL/GenBank/DDBJ whole genome shotgun (WGS) entry which is preliminary data.</text>
</comment>
<dbReference type="InterPro" id="IPR021313">
    <property type="entry name" value="DUF2909"/>
</dbReference>
<accession>A0A0J1H6T3</accession>
<proteinExistence type="predicted"/>
<dbReference type="PATRIC" id="fig|1195763.3.peg.1035"/>
<keyword evidence="1" id="KW-0812">Transmembrane</keyword>
<sequence length="77" mass="8459">MLLKALLVILLAFIILNLFRALPMMLKSGSDSGSKAAPKTPRMSRYLGWRIAISVVLFALLLLALASGYITPNPRPY</sequence>
<keyword evidence="3" id="KW-1185">Reference proteome</keyword>
<feature type="transmembrane region" description="Helical" evidence="1">
    <location>
        <begin position="6"/>
        <end position="26"/>
    </location>
</feature>